<proteinExistence type="predicted"/>
<accession>A0A498CJL5</accession>
<gene>
    <name evidence="1" type="ORF">D4A47_12040</name>
</gene>
<dbReference type="RefSeq" id="WP_121587456.1">
    <property type="nucleotide sequence ID" value="NZ_RCHT01000032.1"/>
</dbReference>
<dbReference type="SUPFAM" id="SSF55486">
    <property type="entry name" value="Metalloproteases ('zincins'), catalytic domain"/>
    <property type="match status" value="1"/>
</dbReference>
<dbReference type="InterPro" id="IPR038555">
    <property type="entry name" value="Zincin_1_sf"/>
</dbReference>
<name>A0A498CJL5_9FIRM</name>
<reference evidence="1 2" key="1">
    <citation type="submission" date="2018-10" db="EMBL/GenBank/DDBJ databases">
        <title>Anaerotruncus faecis sp. nov., isolated from human feces.</title>
        <authorList>
            <person name="Wang Y.-J."/>
        </authorList>
    </citation>
    <scope>NUCLEOTIDE SEQUENCE [LARGE SCALE GENOMIC DNA]</scope>
    <source>
        <strain evidence="1 2">22A2-44</strain>
    </source>
</reference>
<comment type="caution">
    <text evidence="1">The sequence shown here is derived from an EMBL/GenBank/DDBJ whole genome shotgun (WGS) entry which is preliminary data.</text>
</comment>
<evidence type="ECO:0000313" key="2">
    <source>
        <dbReference type="Proteomes" id="UP000276301"/>
    </source>
</evidence>
<dbReference type="CDD" id="cd12953">
    <property type="entry name" value="MMP_TTHA0227"/>
    <property type="match status" value="1"/>
</dbReference>
<evidence type="ECO:0000313" key="1">
    <source>
        <dbReference type="EMBL" id="RLL08564.1"/>
    </source>
</evidence>
<organism evidence="1 2">
    <name type="scientific">Anaerotruncus massiliensis</name>
    <name type="common">ex Liu et al. 2021</name>
    <dbReference type="NCBI Taxonomy" id="2321404"/>
    <lineage>
        <taxon>Bacteria</taxon>
        <taxon>Bacillati</taxon>
        <taxon>Bacillota</taxon>
        <taxon>Clostridia</taxon>
        <taxon>Eubacteriales</taxon>
        <taxon>Oscillospiraceae</taxon>
        <taxon>Anaerotruncus</taxon>
    </lineage>
</organism>
<dbReference type="AlphaFoldDB" id="A0A498CJL5"/>
<sequence length="151" mass="17642">MISIDEMREMLGELLDELPDAFFEELNGGVCLLEEAKRDPAAREDDLYILGEYCEGPLGRSIVLYYGSFARLFGRLGPLQLRRELRKTVRHEFRHHIEALAGEDALDREDEAQFGDYLRRHAAREDPERARRAALEAGRREGRLFRRRPRK</sequence>
<protein>
    <submittedName>
        <fullName evidence="1">Metallopeptidase family protein</fullName>
    </submittedName>
</protein>
<dbReference type="Proteomes" id="UP000276301">
    <property type="component" value="Unassembled WGS sequence"/>
</dbReference>
<dbReference type="Gene3D" id="3.30.2010.20">
    <property type="match status" value="1"/>
</dbReference>
<dbReference type="EMBL" id="RCHT01000032">
    <property type="protein sequence ID" value="RLL08564.1"/>
    <property type="molecule type" value="Genomic_DNA"/>
</dbReference>
<keyword evidence="2" id="KW-1185">Reference proteome</keyword>